<feature type="region of interest" description="Disordered" evidence="7">
    <location>
        <begin position="329"/>
        <end position="361"/>
    </location>
</feature>
<dbReference type="KEGG" id="pco:PHACADRAFT_30944"/>
<keyword evidence="2" id="KW-0479">Metal-binding</keyword>
<keyword evidence="10" id="KW-1185">Reference proteome</keyword>
<dbReference type="Proteomes" id="UP000008370">
    <property type="component" value="Unassembled WGS sequence"/>
</dbReference>
<dbReference type="GO" id="GO:0008270">
    <property type="term" value="F:zinc ion binding"/>
    <property type="evidence" value="ECO:0007669"/>
    <property type="project" value="InterPro"/>
</dbReference>
<keyword evidence="3" id="KW-0805">Transcription regulation</keyword>
<evidence type="ECO:0000256" key="3">
    <source>
        <dbReference type="ARBA" id="ARBA00023015"/>
    </source>
</evidence>
<dbReference type="SUPFAM" id="SSF57701">
    <property type="entry name" value="Zn2/Cys6 DNA-binding domain"/>
    <property type="match status" value="1"/>
</dbReference>
<name>K5W0M8_PHACS</name>
<keyword evidence="4" id="KW-0238">DNA-binding</keyword>
<dbReference type="GO" id="GO:0005634">
    <property type="term" value="C:nucleus"/>
    <property type="evidence" value="ECO:0007669"/>
    <property type="project" value="UniProtKB-SubCell"/>
</dbReference>
<dbReference type="OrthoDB" id="39175at2759"/>
<evidence type="ECO:0000256" key="2">
    <source>
        <dbReference type="ARBA" id="ARBA00022723"/>
    </source>
</evidence>
<keyword evidence="6" id="KW-0539">Nucleus</keyword>
<dbReference type="GeneID" id="18919657"/>
<dbReference type="STRING" id="650164.K5W0M8"/>
<feature type="compositionally biased region" description="Polar residues" evidence="7">
    <location>
        <begin position="332"/>
        <end position="347"/>
    </location>
</feature>
<dbReference type="GO" id="GO:0000976">
    <property type="term" value="F:transcription cis-regulatory region binding"/>
    <property type="evidence" value="ECO:0007669"/>
    <property type="project" value="TreeGrafter"/>
</dbReference>
<evidence type="ECO:0000256" key="1">
    <source>
        <dbReference type="ARBA" id="ARBA00004123"/>
    </source>
</evidence>
<dbReference type="InParanoid" id="K5W0M8"/>
<evidence type="ECO:0000256" key="6">
    <source>
        <dbReference type="ARBA" id="ARBA00023242"/>
    </source>
</evidence>
<sequence>MPAKRNHPRSSPSTSSSSHGGAAIYASDQFFAPEYPPADINSWRSGLSMSPFFLAMFCTSYLPAAAIMTERETSMFYPQTPDGQGSPSNSGYYFDSNLYASPHVTGQYDSTARVPSPFKISSSPSMMGGPYQDMPSSTSKKSRKDSGNSYSASSRLTGACTRCKRLKMKCSFADNDNTCARCIVGGHECVVLGRKPRSPGMRDILRKQIREKDVMIDNLLAKLNPASSTATPLAINPSKLTLTPEQRTQYRDILMYLDKVQGSSRVSSEAARQKIDLSAFDEEFEEDSESEGVSSGMEDVQESTPSFHLHPLPAKRAPAGVLAATALESRSRLSSPVSGRDPTSSGESDPHDDPAEGGITSSAYFEPGPFANLDLRRLIVERQAAPDIILSGLVNNDDVSNLFEIFYQWINPVIPIFDENIHTPAAVLGRCPFLFTVVCTVAARYYDEKPEIYPMAVHMTKAAAANAFLDGCKTLEMCQAFALMAAYMPPAKRWDEDRQFFYSALAFRLALDLELHRVPETMPADERAQREALNRLRTHIICFIIDRCFCINLGKPFMIPEDELIRSAAAKFLGHKFSQDADNYMVSLVELFRIMGRFAALVNPAMDSRADRNGLDLPNAHRVFSDELRSWNQVATDRCARELSPTASREDRLRMGLMISVYEYCRLVTFSVGLQEILKQGKLQEDTVFFAGVSFLPYDTLCLHAASAVVNCVVERILPTGFIRYSPEYVFALSAFGAAILTKPVPSPGVLMQARPAPRDSRCGANQAAASGHRHDKRG</sequence>
<dbReference type="InterPro" id="IPR036864">
    <property type="entry name" value="Zn2-C6_fun-type_DNA-bd_sf"/>
</dbReference>
<evidence type="ECO:0000259" key="8">
    <source>
        <dbReference type="PROSITE" id="PS50048"/>
    </source>
</evidence>
<dbReference type="GO" id="GO:0000981">
    <property type="term" value="F:DNA-binding transcription factor activity, RNA polymerase II-specific"/>
    <property type="evidence" value="ECO:0007669"/>
    <property type="project" value="InterPro"/>
</dbReference>
<keyword evidence="5" id="KW-0804">Transcription</keyword>
<accession>K5W0M8</accession>
<dbReference type="InterPro" id="IPR007219">
    <property type="entry name" value="XnlR_reg_dom"/>
</dbReference>
<evidence type="ECO:0000256" key="4">
    <source>
        <dbReference type="ARBA" id="ARBA00023125"/>
    </source>
</evidence>
<dbReference type="PROSITE" id="PS50048">
    <property type="entry name" value="ZN2_CY6_FUNGAL_2"/>
    <property type="match status" value="1"/>
</dbReference>
<dbReference type="PANTHER" id="PTHR31845:SF19">
    <property type="entry name" value="TRANSCRIPTION FACTOR DOMAIN-CONTAINING PROTEIN"/>
    <property type="match status" value="1"/>
</dbReference>
<feature type="region of interest" description="Disordered" evidence="7">
    <location>
        <begin position="277"/>
        <end position="312"/>
    </location>
</feature>
<dbReference type="AlphaFoldDB" id="K5W0M8"/>
<dbReference type="CDD" id="cd00067">
    <property type="entry name" value="GAL4"/>
    <property type="match status" value="1"/>
</dbReference>
<dbReference type="Pfam" id="PF04082">
    <property type="entry name" value="Fungal_trans"/>
    <property type="match status" value="1"/>
</dbReference>
<feature type="region of interest" description="Disordered" evidence="7">
    <location>
        <begin position="1"/>
        <end position="20"/>
    </location>
</feature>
<organism evidence="9 10">
    <name type="scientific">Phanerochaete carnosa (strain HHB-10118-sp)</name>
    <name type="common">White-rot fungus</name>
    <name type="synonym">Peniophora carnosa</name>
    <dbReference type="NCBI Taxonomy" id="650164"/>
    <lineage>
        <taxon>Eukaryota</taxon>
        <taxon>Fungi</taxon>
        <taxon>Dikarya</taxon>
        <taxon>Basidiomycota</taxon>
        <taxon>Agaricomycotina</taxon>
        <taxon>Agaricomycetes</taxon>
        <taxon>Polyporales</taxon>
        <taxon>Phanerochaetaceae</taxon>
        <taxon>Phanerochaete</taxon>
    </lineage>
</organism>
<dbReference type="Pfam" id="PF00172">
    <property type="entry name" value="Zn_clus"/>
    <property type="match status" value="1"/>
</dbReference>
<evidence type="ECO:0000313" key="9">
    <source>
        <dbReference type="EMBL" id="EKM52424.1"/>
    </source>
</evidence>
<feature type="region of interest" description="Disordered" evidence="7">
    <location>
        <begin position="119"/>
        <end position="154"/>
    </location>
</feature>
<comment type="subcellular location">
    <subcellularLocation>
        <location evidence="1">Nucleus</location>
    </subcellularLocation>
</comment>
<dbReference type="CDD" id="cd12148">
    <property type="entry name" value="fungal_TF_MHR"/>
    <property type="match status" value="1"/>
</dbReference>
<dbReference type="SMART" id="SM00066">
    <property type="entry name" value="GAL4"/>
    <property type="match status" value="1"/>
</dbReference>
<dbReference type="RefSeq" id="XP_007398537.1">
    <property type="nucleotide sequence ID" value="XM_007398475.1"/>
</dbReference>
<dbReference type="Gene3D" id="4.10.240.10">
    <property type="entry name" value="Zn(2)-C6 fungal-type DNA-binding domain"/>
    <property type="match status" value="1"/>
</dbReference>
<dbReference type="InterPro" id="IPR051089">
    <property type="entry name" value="prtT"/>
</dbReference>
<feature type="compositionally biased region" description="Acidic residues" evidence="7">
    <location>
        <begin position="279"/>
        <end position="290"/>
    </location>
</feature>
<feature type="domain" description="Zn(2)-C6 fungal-type" evidence="8">
    <location>
        <begin position="159"/>
        <end position="191"/>
    </location>
</feature>
<proteinExistence type="predicted"/>
<dbReference type="PROSITE" id="PS00463">
    <property type="entry name" value="ZN2_CY6_FUNGAL_1"/>
    <property type="match status" value="1"/>
</dbReference>
<dbReference type="EMBL" id="JH930475">
    <property type="protein sequence ID" value="EKM52424.1"/>
    <property type="molecule type" value="Genomic_DNA"/>
</dbReference>
<dbReference type="InterPro" id="IPR001138">
    <property type="entry name" value="Zn2Cys6_DnaBD"/>
</dbReference>
<evidence type="ECO:0000256" key="5">
    <source>
        <dbReference type="ARBA" id="ARBA00023163"/>
    </source>
</evidence>
<gene>
    <name evidence="9" type="ORF">PHACADRAFT_30944</name>
</gene>
<protein>
    <recommendedName>
        <fullName evidence="8">Zn(2)-C6 fungal-type domain-containing protein</fullName>
    </recommendedName>
</protein>
<dbReference type="GO" id="GO:0006351">
    <property type="term" value="P:DNA-templated transcription"/>
    <property type="evidence" value="ECO:0007669"/>
    <property type="project" value="InterPro"/>
</dbReference>
<evidence type="ECO:0000313" key="10">
    <source>
        <dbReference type="Proteomes" id="UP000008370"/>
    </source>
</evidence>
<reference evidence="9 10" key="1">
    <citation type="journal article" date="2012" name="BMC Genomics">
        <title>Comparative genomics of the white-rot fungi, Phanerochaete carnosa and P. chrysosporium, to elucidate the genetic basis of the distinct wood types they colonize.</title>
        <authorList>
            <person name="Suzuki H."/>
            <person name="MacDonald J."/>
            <person name="Syed K."/>
            <person name="Salamov A."/>
            <person name="Hori C."/>
            <person name="Aerts A."/>
            <person name="Henrissat B."/>
            <person name="Wiebenga A."/>
            <person name="vanKuyk P.A."/>
            <person name="Barry K."/>
            <person name="Lindquist E."/>
            <person name="LaButti K."/>
            <person name="Lapidus A."/>
            <person name="Lucas S."/>
            <person name="Coutinho P."/>
            <person name="Gong Y."/>
            <person name="Samejima M."/>
            <person name="Mahadevan R."/>
            <person name="Abou-Zaid M."/>
            <person name="de Vries R.P."/>
            <person name="Igarashi K."/>
            <person name="Yadav J.S."/>
            <person name="Grigoriev I.V."/>
            <person name="Master E.R."/>
        </authorList>
    </citation>
    <scope>NUCLEOTIDE SEQUENCE [LARGE SCALE GENOMIC DNA]</scope>
    <source>
        <strain evidence="9 10">HHB-10118-sp</strain>
    </source>
</reference>
<dbReference type="HOGENOM" id="CLU_337117_0_0_1"/>
<dbReference type="PANTHER" id="PTHR31845">
    <property type="entry name" value="FINGER DOMAIN PROTEIN, PUTATIVE-RELATED"/>
    <property type="match status" value="1"/>
</dbReference>
<evidence type="ECO:0000256" key="7">
    <source>
        <dbReference type="SAM" id="MobiDB-lite"/>
    </source>
</evidence>
<feature type="region of interest" description="Disordered" evidence="7">
    <location>
        <begin position="756"/>
        <end position="779"/>
    </location>
</feature>